<gene>
    <name evidence="2" type="ORF">P1P91_06435</name>
</gene>
<proteinExistence type="predicted"/>
<accession>A0ABY9Z3P7</accession>
<protein>
    <recommendedName>
        <fullName evidence="4">DUF4935 domain-containing protein</fullName>
    </recommendedName>
</protein>
<organism evidence="2 3">
    <name type="scientific">Halomonas piscis</name>
    <dbReference type="NCBI Taxonomy" id="3031727"/>
    <lineage>
        <taxon>Bacteria</taxon>
        <taxon>Pseudomonadati</taxon>
        <taxon>Pseudomonadota</taxon>
        <taxon>Gammaproteobacteria</taxon>
        <taxon>Oceanospirillales</taxon>
        <taxon>Halomonadaceae</taxon>
        <taxon>Halomonas</taxon>
    </lineage>
</organism>
<reference evidence="2 3" key="1">
    <citation type="submission" date="2023-03" db="EMBL/GenBank/DDBJ databases">
        <title>Halomonas sp. nov., isolated from Korean tranditional fermented seafood 'Jeotgal'.</title>
        <authorList>
            <person name="Kim B."/>
            <person name="Shin N.-R."/>
        </authorList>
    </citation>
    <scope>NUCLEOTIDE SEQUENCE [LARGE SCALE GENOMIC DNA]</scope>
    <source>
        <strain evidence="2 3">SG2L-4</strain>
    </source>
</reference>
<keyword evidence="3" id="KW-1185">Reference proteome</keyword>
<feature type="coiled-coil region" evidence="1">
    <location>
        <begin position="139"/>
        <end position="186"/>
    </location>
</feature>
<name>A0ABY9Z3P7_9GAMM</name>
<dbReference type="EMBL" id="CP119391">
    <property type="protein sequence ID" value="WNK21306.1"/>
    <property type="molecule type" value="Genomic_DNA"/>
</dbReference>
<sequence length="315" mass="36386">MEHLKNFIYLDEYKMSSLSSQLFEGITEYLVSANRSASEESEQQKGEIGSGRIFADALSKDSSTEEKKVLHDYLYSKFENRLLENEKVLIVKGGSECDLLAEIPKYPFIKITSKAIFNDINSIKATLTNFNVLGEAFAYVTNFEKLKEVQSQLEEAKRNTKDRNEKARLQQEYKSITNIKKVAKETGLHQDEKFLEKLNYLLSYGFEDQFEIQMNGSDRICTANLNREYLRENESLLKRKYSRITEKEFVMFGVVSQANNSKNIDIEGEEEVDEERSIKDALLNLVEHLTNLENQFTGRLSNEIIIDPIAIYTEL</sequence>
<evidence type="ECO:0000313" key="2">
    <source>
        <dbReference type="EMBL" id="WNK21306.1"/>
    </source>
</evidence>
<evidence type="ECO:0000313" key="3">
    <source>
        <dbReference type="Proteomes" id="UP001301869"/>
    </source>
</evidence>
<evidence type="ECO:0000256" key="1">
    <source>
        <dbReference type="SAM" id="Coils"/>
    </source>
</evidence>
<evidence type="ECO:0008006" key="4">
    <source>
        <dbReference type="Google" id="ProtNLM"/>
    </source>
</evidence>
<dbReference type="InterPro" id="IPR045633">
    <property type="entry name" value="DUF6414"/>
</dbReference>
<dbReference type="RefSeq" id="WP_311885343.1">
    <property type="nucleotide sequence ID" value="NZ_CP119391.1"/>
</dbReference>
<dbReference type="Pfam" id="PF19952">
    <property type="entry name" value="DUF6414"/>
    <property type="match status" value="1"/>
</dbReference>
<keyword evidence="1" id="KW-0175">Coiled coil</keyword>
<dbReference type="Proteomes" id="UP001301869">
    <property type="component" value="Chromosome"/>
</dbReference>